<keyword evidence="3" id="KW-1185">Reference proteome</keyword>
<dbReference type="EMBL" id="AMQM01002598">
    <property type="status" value="NOT_ANNOTATED_CDS"/>
    <property type="molecule type" value="Genomic_DNA"/>
</dbReference>
<proteinExistence type="predicted"/>
<dbReference type="RefSeq" id="XP_009010338.1">
    <property type="nucleotide sequence ID" value="XM_009012090.1"/>
</dbReference>
<gene>
    <name evidence="2" type="primary">20201714</name>
    <name evidence="1" type="ORF">HELRODRAFT_166921</name>
</gene>
<dbReference type="HOGENOM" id="CLU_1268129_0_0_1"/>
<evidence type="ECO:0000313" key="3">
    <source>
        <dbReference type="Proteomes" id="UP000015101"/>
    </source>
</evidence>
<dbReference type="AlphaFoldDB" id="T1EYR4"/>
<dbReference type="SUPFAM" id="SSF56219">
    <property type="entry name" value="DNase I-like"/>
    <property type="match status" value="1"/>
</dbReference>
<dbReference type="STRING" id="6412.T1EYR4"/>
<reference evidence="1 3" key="2">
    <citation type="journal article" date="2013" name="Nature">
        <title>Insights into bilaterian evolution from three spiralian genomes.</title>
        <authorList>
            <person name="Simakov O."/>
            <person name="Marletaz F."/>
            <person name="Cho S.J."/>
            <person name="Edsinger-Gonzales E."/>
            <person name="Havlak P."/>
            <person name="Hellsten U."/>
            <person name="Kuo D.H."/>
            <person name="Larsson T."/>
            <person name="Lv J."/>
            <person name="Arendt D."/>
            <person name="Savage R."/>
            <person name="Osoegawa K."/>
            <person name="de Jong P."/>
            <person name="Grimwood J."/>
            <person name="Chapman J.A."/>
            <person name="Shapiro H."/>
            <person name="Aerts A."/>
            <person name="Otillar R.P."/>
            <person name="Terry A.Y."/>
            <person name="Boore J.L."/>
            <person name="Grigoriev I.V."/>
            <person name="Lindberg D.R."/>
            <person name="Seaver E.C."/>
            <person name="Weisblat D.A."/>
            <person name="Putnam N.H."/>
            <person name="Rokhsar D.S."/>
        </authorList>
    </citation>
    <scope>NUCLEOTIDE SEQUENCE</scope>
</reference>
<evidence type="ECO:0000313" key="1">
    <source>
        <dbReference type="EMBL" id="ESO11850.1"/>
    </source>
</evidence>
<protein>
    <recommendedName>
        <fullName evidence="4">Endonuclease/exonuclease/phosphatase domain-containing protein</fullName>
    </recommendedName>
</protein>
<dbReference type="CTD" id="20201714"/>
<sequence length="207" mass="23974">MSKNLENFWAVSNRVLLVRIHAKPFNLPVIQVYAPTSESSEGLDAFYSDLDNALKTYKSQKIVIMMGDLNAKLAQKKYRTCYYGGDCGSNHSSVVCKIRIKLKKIMSEVAPKRLNFVSLSQNDEIKVKYNVEKCPHSIIKYISVNEQRRGHKWKTDDIVSLMDKRRKVKGCSPNSYKKLDKTIKKMCFEAKKKWLNDKCEIIENQKQ</sequence>
<dbReference type="Proteomes" id="UP000015101">
    <property type="component" value="Unassembled WGS sequence"/>
</dbReference>
<dbReference type="OrthoDB" id="10030815at2759"/>
<dbReference type="KEGG" id="hro:HELRODRAFT_166921"/>
<accession>T1EYR4</accession>
<organism evidence="2 3">
    <name type="scientific">Helobdella robusta</name>
    <name type="common">Californian leech</name>
    <dbReference type="NCBI Taxonomy" id="6412"/>
    <lineage>
        <taxon>Eukaryota</taxon>
        <taxon>Metazoa</taxon>
        <taxon>Spiralia</taxon>
        <taxon>Lophotrochozoa</taxon>
        <taxon>Annelida</taxon>
        <taxon>Clitellata</taxon>
        <taxon>Hirudinea</taxon>
        <taxon>Rhynchobdellida</taxon>
        <taxon>Glossiphoniidae</taxon>
        <taxon>Helobdella</taxon>
    </lineage>
</organism>
<dbReference type="EMBL" id="KB095812">
    <property type="protein sequence ID" value="ESO11850.1"/>
    <property type="molecule type" value="Genomic_DNA"/>
</dbReference>
<dbReference type="InParanoid" id="T1EYR4"/>
<evidence type="ECO:0000313" key="2">
    <source>
        <dbReference type="EnsemblMetazoa" id="HelroP166921"/>
    </source>
</evidence>
<evidence type="ECO:0008006" key="4">
    <source>
        <dbReference type="Google" id="ProtNLM"/>
    </source>
</evidence>
<dbReference type="EnsemblMetazoa" id="HelroT166921">
    <property type="protein sequence ID" value="HelroP166921"/>
    <property type="gene ID" value="HelroG166921"/>
</dbReference>
<dbReference type="GeneID" id="20201714"/>
<dbReference type="InterPro" id="IPR036691">
    <property type="entry name" value="Endo/exonu/phosph_ase_sf"/>
</dbReference>
<reference evidence="2" key="3">
    <citation type="submission" date="2015-06" db="UniProtKB">
        <authorList>
            <consortium name="EnsemblMetazoa"/>
        </authorList>
    </citation>
    <scope>IDENTIFICATION</scope>
</reference>
<dbReference type="Gene3D" id="3.60.10.10">
    <property type="entry name" value="Endonuclease/exonuclease/phosphatase"/>
    <property type="match status" value="1"/>
</dbReference>
<name>T1EYR4_HELRO</name>
<reference evidence="3" key="1">
    <citation type="submission" date="2012-12" db="EMBL/GenBank/DDBJ databases">
        <authorList>
            <person name="Hellsten U."/>
            <person name="Grimwood J."/>
            <person name="Chapman J.A."/>
            <person name="Shapiro H."/>
            <person name="Aerts A."/>
            <person name="Otillar R.P."/>
            <person name="Terry A.Y."/>
            <person name="Boore J.L."/>
            <person name="Simakov O."/>
            <person name="Marletaz F."/>
            <person name="Cho S.-J."/>
            <person name="Edsinger-Gonzales E."/>
            <person name="Havlak P."/>
            <person name="Kuo D.-H."/>
            <person name="Larsson T."/>
            <person name="Lv J."/>
            <person name="Arendt D."/>
            <person name="Savage R."/>
            <person name="Osoegawa K."/>
            <person name="de Jong P."/>
            <person name="Lindberg D.R."/>
            <person name="Seaver E.C."/>
            <person name="Weisblat D.A."/>
            <person name="Putnam N.H."/>
            <person name="Grigoriev I.V."/>
            <person name="Rokhsar D.S."/>
        </authorList>
    </citation>
    <scope>NUCLEOTIDE SEQUENCE</scope>
</reference>